<accession>A0AAW0SNJ7</accession>
<name>A0AAW0SNJ7_SCYPA</name>
<organism evidence="2 3">
    <name type="scientific">Scylla paramamosain</name>
    <name type="common">Mud crab</name>
    <dbReference type="NCBI Taxonomy" id="85552"/>
    <lineage>
        <taxon>Eukaryota</taxon>
        <taxon>Metazoa</taxon>
        <taxon>Ecdysozoa</taxon>
        <taxon>Arthropoda</taxon>
        <taxon>Crustacea</taxon>
        <taxon>Multicrustacea</taxon>
        <taxon>Malacostraca</taxon>
        <taxon>Eumalacostraca</taxon>
        <taxon>Eucarida</taxon>
        <taxon>Decapoda</taxon>
        <taxon>Pleocyemata</taxon>
        <taxon>Brachyura</taxon>
        <taxon>Eubrachyura</taxon>
        <taxon>Portunoidea</taxon>
        <taxon>Portunidae</taxon>
        <taxon>Portuninae</taxon>
        <taxon>Scylla</taxon>
    </lineage>
</organism>
<proteinExistence type="predicted"/>
<dbReference type="EMBL" id="JARAKH010000048">
    <property type="protein sequence ID" value="KAK8376479.1"/>
    <property type="molecule type" value="Genomic_DNA"/>
</dbReference>
<reference evidence="2 3" key="1">
    <citation type="submission" date="2023-03" db="EMBL/GenBank/DDBJ databases">
        <title>High-quality genome of Scylla paramamosain provides insights in environmental adaptation.</title>
        <authorList>
            <person name="Zhang L."/>
        </authorList>
    </citation>
    <scope>NUCLEOTIDE SEQUENCE [LARGE SCALE GENOMIC DNA]</scope>
    <source>
        <strain evidence="2">LZ_2023a</strain>
        <tissue evidence="2">Muscle</tissue>
    </source>
</reference>
<protein>
    <submittedName>
        <fullName evidence="2">Uncharacterized protein</fullName>
    </submittedName>
</protein>
<evidence type="ECO:0000313" key="3">
    <source>
        <dbReference type="Proteomes" id="UP001487740"/>
    </source>
</evidence>
<comment type="caution">
    <text evidence="2">The sequence shown here is derived from an EMBL/GenBank/DDBJ whole genome shotgun (WGS) entry which is preliminary data.</text>
</comment>
<keyword evidence="3" id="KW-1185">Reference proteome</keyword>
<evidence type="ECO:0000313" key="2">
    <source>
        <dbReference type="EMBL" id="KAK8376479.1"/>
    </source>
</evidence>
<gene>
    <name evidence="2" type="ORF">O3P69_009848</name>
</gene>
<evidence type="ECO:0000256" key="1">
    <source>
        <dbReference type="SAM" id="MobiDB-lite"/>
    </source>
</evidence>
<feature type="region of interest" description="Disordered" evidence="1">
    <location>
        <begin position="1"/>
        <end position="28"/>
    </location>
</feature>
<sequence length="122" mass="14190">MLETRDDEPHMVHHHQKGQPLLSSPHVKPLKQGTVCHKRKDCRHYDSPTEARSLVPRLAPRGLPALVPHCVIWTERGRLEQLVFLADLTEWLSFNATLKPLYIFWLPPRLSQTLQKLSEKFV</sequence>
<dbReference type="Proteomes" id="UP001487740">
    <property type="component" value="Unassembled WGS sequence"/>
</dbReference>
<dbReference type="AlphaFoldDB" id="A0AAW0SNJ7"/>